<feature type="region of interest" description="Disordered" evidence="1">
    <location>
        <begin position="36"/>
        <end position="62"/>
    </location>
</feature>
<dbReference type="AlphaFoldDB" id="A0A9P1M6Z2"/>
<dbReference type="CDD" id="cd01741">
    <property type="entry name" value="GATase1_1"/>
    <property type="match status" value="1"/>
</dbReference>
<dbReference type="EMBL" id="CALLCH030000001">
    <property type="protein sequence ID" value="CAI4210773.1"/>
    <property type="molecule type" value="Genomic_DNA"/>
</dbReference>
<dbReference type="InterPro" id="IPR044992">
    <property type="entry name" value="ChyE-like"/>
</dbReference>
<comment type="caution">
    <text evidence="3">The sequence shown here is derived from an EMBL/GenBank/DDBJ whole genome shotgun (WGS) entry which is preliminary data.</text>
</comment>
<organism evidence="3 4">
    <name type="scientific">Parascedosporium putredinis</name>
    <dbReference type="NCBI Taxonomy" id="1442378"/>
    <lineage>
        <taxon>Eukaryota</taxon>
        <taxon>Fungi</taxon>
        <taxon>Dikarya</taxon>
        <taxon>Ascomycota</taxon>
        <taxon>Pezizomycotina</taxon>
        <taxon>Sordariomycetes</taxon>
        <taxon>Hypocreomycetidae</taxon>
        <taxon>Microascales</taxon>
        <taxon>Microascaceae</taxon>
        <taxon>Parascedosporium</taxon>
    </lineage>
</organism>
<dbReference type="PANTHER" id="PTHR42695:SF5">
    <property type="entry name" value="GLUTAMINE AMIDOTRANSFERASE YLR126C-RELATED"/>
    <property type="match status" value="1"/>
</dbReference>
<evidence type="ECO:0000313" key="4">
    <source>
        <dbReference type="Proteomes" id="UP000838763"/>
    </source>
</evidence>
<dbReference type="Gene3D" id="3.40.50.880">
    <property type="match status" value="1"/>
</dbReference>
<dbReference type="PANTHER" id="PTHR42695">
    <property type="entry name" value="GLUTAMINE AMIDOTRANSFERASE YLR126C-RELATED"/>
    <property type="match status" value="1"/>
</dbReference>
<proteinExistence type="predicted"/>
<sequence length="230" mass="26127">MIYNPESEWRALREIRVSSVSVFIFDRRPLRPLHRPLHIPPRLRHPPGPRRLPLRHLPPPRRRRPAAYPALDDVDAILITGSKHSAYLDDEWILALTDYTRKALDSRRVRVVGICFGHQIVGRALDAGVAKNDRGWEVAVTEVDLTDEGKKIFGLEKMNIQQMHRDQVCTFPSDAVPLGSTDICAVQAMYAPRRYFSVQGHPEFTEDIVREISRGGMATASSRTNSTTML</sequence>
<name>A0A9P1M6Z2_9PEZI</name>
<accession>A0A9P1M6Z2</accession>
<dbReference type="GO" id="GO:0005829">
    <property type="term" value="C:cytosol"/>
    <property type="evidence" value="ECO:0007669"/>
    <property type="project" value="TreeGrafter"/>
</dbReference>
<dbReference type="GO" id="GO:0005634">
    <property type="term" value="C:nucleus"/>
    <property type="evidence" value="ECO:0007669"/>
    <property type="project" value="TreeGrafter"/>
</dbReference>
<dbReference type="SUPFAM" id="SSF52317">
    <property type="entry name" value="Class I glutamine amidotransferase-like"/>
    <property type="match status" value="1"/>
</dbReference>
<evidence type="ECO:0000256" key="1">
    <source>
        <dbReference type="SAM" id="MobiDB-lite"/>
    </source>
</evidence>
<evidence type="ECO:0000259" key="2">
    <source>
        <dbReference type="Pfam" id="PF00117"/>
    </source>
</evidence>
<dbReference type="InterPro" id="IPR029062">
    <property type="entry name" value="Class_I_gatase-like"/>
</dbReference>
<evidence type="ECO:0000313" key="3">
    <source>
        <dbReference type="EMBL" id="CAI4210773.1"/>
    </source>
</evidence>
<dbReference type="Pfam" id="PF00117">
    <property type="entry name" value="GATase"/>
    <property type="match status" value="1"/>
</dbReference>
<keyword evidence="4" id="KW-1185">Reference proteome</keyword>
<dbReference type="OrthoDB" id="92161at2759"/>
<feature type="domain" description="Glutamine amidotransferase" evidence="2">
    <location>
        <begin position="74"/>
        <end position="205"/>
    </location>
</feature>
<dbReference type="PROSITE" id="PS51273">
    <property type="entry name" value="GATASE_TYPE_1"/>
    <property type="match status" value="1"/>
</dbReference>
<dbReference type="Proteomes" id="UP000838763">
    <property type="component" value="Unassembled WGS sequence"/>
</dbReference>
<reference evidence="3" key="1">
    <citation type="submission" date="2022-11" db="EMBL/GenBank/DDBJ databases">
        <authorList>
            <person name="Scott C."/>
            <person name="Bruce N."/>
        </authorList>
    </citation>
    <scope>NUCLEOTIDE SEQUENCE</scope>
</reference>
<gene>
    <name evidence="3" type="ORF">PPNO1_LOCUS573</name>
</gene>
<protein>
    <recommendedName>
        <fullName evidence="2">Glutamine amidotransferase domain-containing protein</fullName>
    </recommendedName>
</protein>
<dbReference type="InterPro" id="IPR017926">
    <property type="entry name" value="GATASE"/>
</dbReference>